<dbReference type="AlphaFoldDB" id="X0XA17"/>
<name>X0XA17_9ZZZZ</name>
<dbReference type="InterPro" id="IPR038601">
    <property type="entry name" value="MttB-like_sf"/>
</dbReference>
<evidence type="ECO:0000313" key="1">
    <source>
        <dbReference type="EMBL" id="GAG33493.1"/>
    </source>
</evidence>
<feature type="non-terminal residue" evidence="1">
    <location>
        <position position="64"/>
    </location>
</feature>
<accession>X0XA17</accession>
<organism evidence="1">
    <name type="scientific">marine sediment metagenome</name>
    <dbReference type="NCBI Taxonomy" id="412755"/>
    <lineage>
        <taxon>unclassified sequences</taxon>
        <taxon>metagenomes</taxon>
        <taxon>ecological metagenomes</taxon>
    </lineage>
</organism>
<dbReference type="Gene3D" id="3.20.20.480">
    <property type="entry name" value="Trimethylamine methyltransferase-like"/>
    <property type="match status" value="1"/>
</dbReference>
<protein>
    <submittedName>
        <fullName evidence="1">Uncharacterized protein</fullName>
    </submittedName>
</protein>
<proteinExistence type="predicted"/>
<dbReference type="EMBL" id="BARS01041554">
    <property type="protein sequence ID" value="GAG33493.1"/>
    <property type="molecule type" value="Genomic_DNA"/>
</dbReference>
<comment type="caution">
    <text evidence="1">The sequence shown here is derived from an EMBL/GenBank/DDBJ whole genome shotgun (WGS) entry which is preliminary data.</text>
</comment>
<sequence>MPGGRYRPLTRSDEQQIHHTVLDVLENIGMGDPIPMVKERAIERGCFMNEHGRLCFPKALVEDV</sequence>
<gene>
    <name evidence="1" type="ORF">S01H1_63181</name>
</gene>
<reference evidence="1" key="1">
    <citation type="journal article" date="2014" name="Front. Microbiol.">
        <title>High frequency of phylogenetically diverse reductive dehalogenase-homologous genes in deep subseafloor sedimentary metagenomes.</title>
        <authorList>
            <person name="Kawai M."/>
            <person name="Futagami T."/>
            <person name="Toyoda A."/>
            <person name="Takaki Y."/>
            <person name="Nishi S."/>
            <person name="Hori S."/>
            <person name="Arai W."/>
            <person name="Tsubouchi T."/>
            <person name="Morono Y."/>
            <person name="Uchiyama I."/>
            <person name="Ito T."/>
            <person name="Fujiyama A."/>
            <person name="Inagaki F."/>
            <person name="Takami H."/>
        </authorList>
    </citation>
    <scope>NUCLEOTIDE SEQUENCE</scope>
    <source>
        <strain evidence="1">Expedition CK06-06</strain>
    </source>
</reference>